<feature type="compositionally biased region" description="Basic residues" evidence="4">
    <location>
        <begin position="1"/>
        <end position="10"/>
    </location>
</feature>
<dbReference type="PROSITE" id="PS50118">
    <property type="entry name" value="HMG_BOX_2"/>
    <property type="match status" value="1"/>
</dbReference>
<feature type="compositionally biased region" description="Polar residues" evidence="4">
    <location>
        <begin position="281"/>
        <end position="297"/>
    </location>
</feature>
<dbReference type="SMART" id="SM00398">
    <property type="entry name" value="HMG"/>
    <property type="match status" value="1"/>
</dbReference>
<feature type="compositionally biased region" description="Low complexity" evidence="4">
    <location>
        <begin position="534"/>
        <end position="547"/>
    </location>
</feature>
<protein>
    <recommendedName>
        <fullName evidence="5">HMG box domain-containing protein</fullName>
    </recommendedName>
</protein>
<sequence>MPASRTRRRSSTLNPLQPTKPGLYGVPSIPHRLTFCENVTPGTYTSSLDSPSSLDGTDPAASLDIAETLFPPAEAPSQPSRRRQPPGKRRSQGYIPRPPNAFMLFRADFVRQKHVPGTIEANHGSLSRIIGNCWRSLPAQDKRVWEIRAKHAKELHKKEFPNYKFKPIHTKSKKKNPPEISIAADSNGSTTSKVKLTISTSASKSKSKMSAEQEEAAIQARNEYLTQLLLLGHKNESLAAEMARYDEQEKARRDAMFSQSPQSEGVEEVDDEWEEEEYSETTTLLGDSDSWGNKLQVPSSSHSSSSSTSPAPATPWAHPDPFSSNQQPVQQPQPAYASQQQQLGSYLNLRRSSSVPPMMGMTDYNMGYYQGAPFGGDGFQNFGANAGGEMRPTSPNSSGLPAHSTPSAAAGAFAYPQSRQSFSQGRFSFSQLENIAPTDTAAESFAQYGYYGQRMSISTEHRMLLGGRRASSAQGMRRSWGTCNSANQGWSWGVQGAFWVPPTTSTGPLQTDDSPLPEVDTSLFEPGFNLNSFSMSAPAPTQQSPSPDHTSHVVSPLDPVHAPVPVVAPQPTYRTAMPEPALEENAVVDMSQQQQAYAMAYPAMVPVDSVVYEDPNGNPQVDYHQQCHPDGSVVNPTFQHGTEYLGDVDGMHSGHQLDDGAFEAAVMEQHAMMMAATC</sequence>
<feature type="compositionally biased region" description="Acidic residues" evidence="4">
    <location>
        <begin position="265"/>
        <end position="279"/>
    </location>
</feature>
<dbReference type="SUPFAM" id="SSF47095">
    <property type="entry name" value="HMG-box"/>
    <property type="match status" value="1"/>
</dbReference>
<feature type="compositionally biased region" description="Basic residues" evidence="4">
    <location>
        <begin position="80"/>
        <end position="91"/>
    </location>
</feature>
<accession>A0ABR3FFI9</accession>
<dbReference type="InterPro" id="IPR009071">
    <property type="entry name" value="HMG_box_dom"/>
</dbReference>
<feature type="region of interest" description="Disordered" evidence="4">
    <location>
        <begin position="69"/>
        <end position="97"/>
    </location>
</feature>
<keyword evidence="2 3" id="KW-0539">Nucleus</keyword>
<evidence type="ECO:0000313" key="6">
    <source>
        <dbReference type="EMBL" id="KAL0574112.1"/>
    </source>
</evidence>
<evidence type="ECO:0000256" key="3">
    <source>
        <dbReference type="PROSITE-ProRule" id="PRU00267"/>
    </source>
</evidence>
<name>A0ABR3FFI9_9AGAR</name>
<feature type="DNA-binding region" description="HMG box" evidence="3">
    <location>
        <begin position="95"/>
        <end position="164"/>
    </location>
</feature>
<feature type="region of interest" description="Disordered" evidence="4">
    <location>
        <begin position="250"/>
        <end position="342"/>
    </location>
</feature>
<feature type="domain" description="HMG box" evidence="5">
    <location>
        <begin position="95"/>
        <end position="164"/>
    </location>
</feature>
<evidence type="ECO:0000259" key="5">
    <source>
        <dbReference type="PROSITE" id="PS50118"/>
    </source>
</evidence>
<evidence type="ECO:0000256" key="4">
    <source>
        <dbReference type="SAM" id="MobiDB-lite"/>
    </source>
</evidence>
<feature type="region of interest" description="Disordered" evidence="4">
    <location>
        <begin position="533"/>
        <end position="554"/>
    </location>
</feature>
<gene>
    <name evidence="6" type="ORF">V5O48_007845</name>
</gene>
<dbReference type="Pfam" id="PF00505">
    <property type="entry name" value="HMG_box"/>
    <property type="match status" value="1"/>
</dbReference>
<dbReference type="PANTHER" id="PTHR45789">
    <property type="entry name" value="FI18025P1"/>
    <property type="match status" value="1"/>
</dbReference>
<feature type="region of interest" description="Disordered" evidence="4">
    <location>
        <begin position="40"/>
        <end position="59"/>
    </location>
</feature>
<dbReference type="Gene3D" id="1.10.30.10">
    <property type="entry name" value="High mobility group box domain"/>
    <property type="match status" value="1"/>
</dbReference>
<feature type="region of interest" description="Disordered" evidence="4">
    <location>
        <begin position="1"/>
        <end position="27"/>
    </location>
</feature>
<dbReference type="CDD" id="cd01389">
    <property type="entry name" value="HMG-box_ROX1-like"/>
    <property type="match status" value="1"/>
</dbReference>
<feature type="region of interest" description="Disordered" evidence="4">
    <location>
        <begin position="168"/>
        <end position="192"/>
    </location>
</feature>
<evidence type="ECO:0000256" key="2">
    <source>
        <dbReference type="ARBA" id="ARBA00023242"/>
    </source>
</evidence>
<keyword evidence="7" id="KW-1185">Reference proteome</keyword>
<proteinExistence type="predicted"/>
<reference evidence="6 7" key="1">
    <citation type="submission" date="2024-02" db="EMBL/GenBank/DDBJ databases">
        <title>A draft genome for the cacao thread blight pathogen Marasmius crinis-equi.</title>
        <authorList>
            <person name="Cohen S.P."/>
            <person name="Baruah I.K."/>
            <person name="Amoako-Attah I."/>
            <person name="Bukari Y."/>
            <person name="Meinhardt L.W."/>
            <person name="Bailey B.A."/>
        </authorList>
    </citation>
    <scope>NUCLEOTIDE SEQUENCE [LARGE SCALE GENOMIC DNA]</scope>
    <source>
        <strain evidence="6 7">GH-76</strain>
    </source>
</reference>
<dbReference type="Proteomes" id="UP001465976">
    <property type="component" value="Unassembled WGS sequence"/>
</dbReference>
<dbReference type="EMBL" id="JBAHYK010000430">
    <property type="protein sequence ID" value="KAL0574112.1"/>
    <property type="molecule type" value="Genomic_DNA"/>
</dbReference>
<feature type="compositionally biased region" description="Polar residues" evidence="4">
    <location>
        <begin position="40"/>
        <end position="55"/>
    </location>
</feature>
<evidence type="ECO:0000313" key="7">
    <source>
        <dbReference type="Proteomes" id="UP001465976"/>
    </source>
</evidence>
<dbReference type="PANTHER" id="PTHR45789:SF2">
    <property type="entry name" value="FI18025P1"/>
    <property type="match status" value="1"/>
</dbReference>
<feature type="compositionally biased region" description="Low complexity" evidence="4">
    <location>
        <begin position="298"/>
        <end position="342"/>
    </location>
</feature>
<evidence type="ECO:0000256" key="1">
    <source>
        <dbReference type="ARBA" id="ARBA00023125"/>
    </source>
</evidence>
<keyword evidence="1 3" id="KW-0238">DNA-binding</keyword>
<dbReference type="InterPro" id="IPR036910">
    <property type="entry name" value="HMG_box_dom_sf"/>
</dbReference>
<organism evidence="6 7">
    <name type="scientific">Marasmius crinis-equi</name>
    <dbReference type="NCBI Taxonomy" id="585013"/>
    <lineage>
        <taxon>Eukaryota</taxon>
        <taxon>Fungi</taxon>
        <taxon>Dikarya</taxon>
        <taxon>Basidiomycota</taxon>
        <taxon>Agaricomycotina</taxon>
        <taxon>Agaricomycetes</taxon>
        <taxon>Agaricomycetidae</taxon>
        <taxon>Agaricales</taxon>
        <taxon>Marasmiineae</taxon>
        <taxon>Marasmiaceae</taxon>
        <taxon>Marasmius</taxon>
    </lineage>
</organism>
<dbReference type="InterPro" id="IPR051356">
    <property type="entry name" value="SOX/SOX-like_TF"/>
</dbReference>
<comment type="caution">
    <text evidence="6">The sequence shown here is derived from an EMBL/GenBank/DDBJ whole genome shotgun (WGS) entry which is preliminary data.</text>
</comment>